<keyword evidence="4" id="KW-1185">Reference proteome</keyword>
<dbReference type="PANTHER" id="PTHR11014">
    <property type="entry name" value="PEPTIDASE M20 FAMILY MEMBER"/>
    <property type="match status" value="1"/>
</dbReference>
<evidence type="ECO:0000313" key="3">
    <source>
        <dbReference type="EMBL" id="RAG83100.1"/>
    </source>
</evidence>
<feature type="binding site" evidence="1">
    <location>
        <position position="137"/>
    </location>
    <ligand>
        <name>Mn(2+)</name>
        <dbReference type="ChEBI" id="CHEBI:29035"/>
        <label>2</label>
    </ligand>
</feature>
<organism evidence="3 4">
    <name type="scientific">Streptacidiphilus pinicola</name>
    <dbReference type="NCBI Taxonomy" id="2219663"/>
    <lineage>
        <taxon>Bacteria</taxon>
        <taxon>Bacillati</taxon>
        <taxon>Actinomycetota</taxon>
        <taxon>Actinomycetes</taxon>
        <taxon>Kitasatosporales</taxon>
        <taxon>Streptomycetaceae</taxon>
        <taxon>Streptacidiphilus</taxon>
    </lineage>
</organism>
<dbReference type="Pfam" id="PF01546">
    <property type="entry name" value="Peptidase_M20"/>
    <property type="match status" value="1"/>
</dbReference>
<gene>
    <name evidence="3" type="ORF">DN069_23975</name>
</gene>
<proteinExistence type="predicted"/>
<evidence type="ECO:0000313" key="4">
    <source>
        <dbReference type="Proteomes" id="UP000248889"/>
    </source>
</evidence>
<feature type="binding site" evidence="1">
    <location>
        <position position="166"/>
    </location>
    <ligand>
        <name>Mn(2+)</name>
        <dbReference type="ChEBI" id="CHEBI:29035"/>
        <label>2</label>
    </ligand>
</feature>
<keyword evidence="1" id="KW-0464">Manganese</keyword>
<dbReference type="InterPro" id="IPR017439">
    <property type="entry name" value="Amidohydrolase"/>
</dbReference>
<dbReference type="OrthoDB" id="9777385at2"/>
<dbReference type="GO" id="GO:0046872">
    <property type="term" value="F:metal ion binding"/>
    <property type="evidence" value="ECO:0007669"/>
    <property type="project" value="UniProtKB-KW"/>
</dbReference>
<dbReference type="PANTHER" id="PTHR11014:SF63">
    <property type="entry name" value="METALLOPEPTIDASE, PUTATIVE (AFU_ORTHOLOGUE AFUA_6G09600)-RELATED"/>
    <property type="match status" value="1"/>
</dbReference>
<dbReference type="RefSeq" id="WP_111504141.1">
    <property type="nucleotide sequence ID" value="NZ_QKYN01000095.1"/>
</dbReference>
<comment type="cofactor">
    <cofactor evidence="1">
        <name>Mn(2+)</name>
        <dbReference type="ChEBI" id="CHEBI:29035"/>
    </cofactor>
    <text evidence="1">The Mn(2+) ion enhances activity.</text>
</comment>
<dbReference type="Gene3D" id="3.40.630.10">
    <property type="entry name" value="Zn peptidases"/>
    <property type="match status" value="1"/>
</dbReference>
<dbReference type="CDD" id="cd03886">
    <property type="entry name" value="M20_Acy1"/>
    <property type="match status" value="1"/>
</dbReference>
<dbReference type="AlphaFoldDB" id="A0A2X0K796"/>
<dbReference type="Proteomes" id="UP000248889">
    <property type="component" value="Unassembled WGS sequence"/>
</dbReference>
<dbReference type="Pfam" id="PF07687">
    <property type="entry name" value="M20_dimer"/>
    <property type="match status" value="1"/>
</dbReference>
<dbReference type="SUPFAM" id="SSF55031">
    <property type="entry name" value="Bacterial exopeptidase dimerisation domain"/>
    <property type="match status" value="1"/>
</dbReference>
<name>A0A2X0K796_9ACTN</name>
<accession>A0A2X0K796</accession>
<dbReference type="SUPFAM" id="SSF53187">
    <property type="entry name" value="Zn-dependent exopeptidases"/>
    <property type="match status" value="1"/>
</dbReference>
<reference evidence="3 4" key="1">
    <citation type="submission" date="2018-06" db="EMBL/GenBank/DDBJ databases">
        <title>Streptacidiphilus pinicola sp. nov., isolated from pine grove soil.</title>
        <authorList>
            <person name="Roh S.G."/>
            <person name="Park S."/>
            <person name="Kim M.-K."/>
            <person name="Yun B.-R."/>
            <person name="Park J."/>
            <person name="Kim M.J."/>
            <person name="Kim Y.S."/>
            <person name="Kim S.B."/>
        </authorList>
    </citation>
    <scope>NUCLEOTIDE SEQUENCE [LARGE SCALE GENOMIC DNA]</scope>
    <source>
        <strain evidence="3 4">MMS16-CNU450</strain>
    </source>
</reference>
<dbReference type="NCBIfam" id="TIGR01891">
    <property type="entry name" value="amidohydrolases"/>
    <property type="match status" value="1"/>
</dbReference>
<evidence type="ECO:0000259" key="2">
    <source>
        <dbReference type="Pfam" id="PF07687"/>
    </source>
</evidence>
<dbReference type="InterPro" id="IPR011650">
    <property type="entry name" value="Peptidase_M20_dimer"/>
</dbReference>
<dbReference type="Gene3D" id="3.30.70.360">
    <property type="match status" value="1"/>
</dbReference>
<feature type="binding site" evidence="1">
    <location>
        <position position="103"/>
    </location>
    <ligand>
        <name>Mn(2+)</name>
        <dbReference type="ChEBI" id="CHEBI:29035"/>
        <label>2</label>
    </ligand>
</feature>
<keyword evidence="3" id="KW-0378">Hydrolase</keyword>
<dbReference type="EMBL" id="QKYN01000095">
    <property type="protein sequence ID" value="RAG83100.1"/>
    <property type="molecule type" value="Genomic_DNA"/>
</dbReference>
<dbReference type="PIRSF" id="PIRSF005962">
    <property type="entry name" value="Pept_M20D_amidohydro"/>
    <property type="match status" value="1"/>
</dbReference>
<dbReference type="InterPro" id="IPR036264">
    <property type="entry name" value="Bact_exopeptidase_dim_dom"/>
</dbReference>
<keyword evidence="1" id="KW-0479">Metal-binding</keyword>
<evidence type="ECO:0000256" key="1">
    <source>
        <dbReference type="PIRSR" id="PIRSR005962-1"/>
    </source>
</evidence>
<comment type="caution">
    <text evidence="3">The sequence shown here is derived from an EMBL/GenBank/DDBJ whole genome shotgun (WGS) entry which is preliminary data.</text>
</comment>
<dbReference type="InterPro" id="IPR002933">
    <property type="entry name" value="Peptidase_M20"/>
</dbReference>
<feature type="binding site" evidence="1">
    <location>
        <position position="101"/>
    </location>
    <ligand>
        <name>Mn(2+)</name>
        <dbReference type="ChEBI" id="CHEBI:29035"/>
        <label>2</label>
    </ligand>
</feature>
<dbReference type="GO" id="GO:0016787">
    <property type="term" value="F:hydrolase activity"/>
    <property type="evidence" value="ECO:0007669"/>
    <property type="project" value="UniProtKB-KW"/>
</dbReference>
<feature type="binding site" evidence="1">
    <location>
        <position position="369"/>
    </location>
    <ligand>
        <name>Mn(2+)</name>
        <dbReference type="ChEBI" id="CHEBI:29035"/>
        <label>2</label>
    </ligand>
</feature>
<feature type="domain" description="Peptidase M20 dimerisation" evidence="2">
    <location>
        <begin position="190"/>
        <end position="270"/>
    </location>
</feature>
<protein>
    <submittedName>
        <fullName evidence="3">Amidohydrolase</fullName>
    </submittedName>
</protein>
<sequence>MNLLADAGPMADDLIRLRRHLHEEPEVGLALPRTQEKILTALDPLPLTLTQGQALSSVTAVLRGARPGPTVLLRADMDALPMTEQTGLPFASRVPGHMHACGHDLHTAMLVGAAHLLTRQRDRIAGNVVLMFQPGEEGGHDGARLMLEEGVLDAAGDRPVAAYALHVSSRHYPHGRFATRPGPLMAACARLDVTVHGSGGHGSAPHHARNPIPAACAMVGELHAYLARGVDPLQPVALSVGTINAGTAANVIPPTAHFQATVRTFDPGVNEHLTHALPRLCEAVAIAHGVRAEARYLVEYPATVAAPEESRFAADVTRELFGAHRYQDMPGPLTASEDFSRVLDQIPGTIVQLGSAPAGQDPEREPGNHSPHVVFDDRLIADGAALYAGLALARLQKQPAHADAAGAALR</sequence>